<feature type="compositionally biased region" description="Low complexity" evidence="2">
    <location>
        <begin position="313"/>
        <end position="322"/>
    </location>
</feature>
<keyword evidence="5" id="KW-1185">Reference proteome</keyword>
<dbReference type="Proteomes" id="UP000323426">
    <property type="component" value="Unassembled WGS sequence"/>
</dbReference>
<dbReference type="AlphaFoldDB" id="A0A5M6DA19"/>
<name>A0A5M6DA19_9BACT</name>
<feature type="compositionally biased region" description="Pro residues" evidence="2">
    <location>
        <begin position="351"/>
        <end position="366"/>
    </location>
</feature>
<keyword evidence="1" id="KW-0175">Coiled coil</keyword>
<evidence type="ECO:0000256" key="1">
    <source>
        <dbReference type="SAM" id="Coils"/>
    </source>
</evidence>
<feature type="region of interest" description="Disordered" evidence="2">
    <location>
        <begin position="171"/>
        <end position="200"/>
    </location>
</feature>
<gene>
    <name evidence="4" type="ORF">F0145_15165</name>
</gene>
<feature type="region of interest" description="Disordered" evidence="2">
    <location>
        <begin position="306"/>
        <end position="333"/>
    </location>
</feature>
<evidence type="ECO:0000256" key="2">
    <source>
        <dbReference type="SAM" id="MobiDB-lite"/>
    </source>
</evidence>
<feature type="transmembrane region" description="Helical" evidence="3">
    <location>
        <begin position="229"/>
        <end position="249"/>
    </location>
</feature>
<evidence type="ECO:0000256" key="3">
    <source>
        <dbReference type="SAM" id="Phobius"/>
    </source>
</evidence>
<keyword evidence="3" id="KW-1133">Transmembrane helix</keyword>
<proteinExistence type="predicted"/>
<keyword evidence="3" id="KW-0812">Transmembrane</keyword>
<keyword evidence="3" id="KW-0472">Membrane</keyword>
<evidence type="ECO:0000313" key="5">
    <source>
        <dbReference type="Proteomes" id="UP000323426"/>
    </source>
</evidence>
<evidence type="ECO:0000313" key="4">
    <source>
        <dbReference type="EMBL" id="KAA5544243.1"/>
    </source>
</evidence>
<reference evidence="4 5" key="1">
    <citation type="submission" date="2019-09" db="EMBL/GenBank/DDBJ databases">
        <title>Genome sequence and assembly of Adhaeribacter sp.</title>
        <authorList>
            <person name="Chhetri G."/>
        </authorList>
    </citation>
    <scope>NUCLEOTIDE SEQUENCE [LARGE SCALE GENOMIC DNA]</scope>
    <source>
        <strain evidence="4 5">DK36</strain>
    </source>
</reference>
<dbReference type="RefSeq" id="WP_150089382.1">
    <property type="nucleotide sequence ID" value="NZ_VWSF01000011.1"/>
</dbReference>
<comment type="caution">
    <text evidence="4">The sequence shown here is derived from an EMBL/GenBank/DDBJ whole genome shotgun (WGS) entry which is preliminary data.</text>
</comment>
<organism evidence="4 5">
    <name type="scientific">Adhaeribacter rhizoryzae</name>
    <dbReference type="NCBI Taxonomy" id="2607907"/>
    <lineage>
        <taxon>Bacteria</taxon>
        <taxon>Pseudomonadati</taxon>
        <taxon>Bacteroidota</taxon>
        <taxon>Cytophagia</taxon>
        <taxon>Cytophagales</taxon>
        <taxon>Hymenobacteraceae</taxon>
        <taxon>Adhaeribacter</taxon>
    </lineage>
</organism>
<accession>A0A5M6DA19</accession>
<feature type="region of interest" description="Disordered" evidence="2">
    <location>
        <begin position="351"/>
        <end position="370"/>
    </location>
</feature>
<protein>
    <submittedName>
        <fullName evidence="4">Uncharacterized protein</fullName>
    </submittedName>
</protein>
<feature type="coiled-coil region" evidence="1">
    <location>
        <begin position="122"/>
        <end position="149"/>
    </location>
</feature>
<sequence>MKSIMPIKQRFKAKLKVKSNYASGLKRLKLVVFIGLFVGLQSIALAQQPNQMEQAKLDIWTETASFVYRDAKLTEPQNISNSTTLKQFEEAIRQEDSKSQIYSKLYRPIEQTGTYKRGKDAKAQLDLLIKSINAKLRENEQRMKDINRRQQLSDLYKQLQQIASDYVNPPAAVAGAGLPDDPTTGDEAFTAPDATETDPDTAVESAFAENQLSSLSKKQPQDQTKTTNWMTTAALLLSILSLGLIYFLYTKINALNKRMDQRKKDIDYLTQQANAPGRKTNGGNGQLSREEIESLVQKAVARETAKLKNGSTPAAAPKAEVPVPAPPKEAPKPKVELPAELEEALLNPPPAPIAVQPEPAPAPAPDKPQSKFARVPVNGGFHEQDLHPTQQHDSIYEIRVSRKDPSKAAFRIVPNSPVHRTAIESAYLSLKDACTYQLNNQHATRIITDEPGTLTYQDGFWRIDKKANIHFE</sequence>
<dbReference type="EMBL" id="VWSF01000011">
    <property type="protein sequence ID" value="KAA5544243.1"/>
    <property type="molecule type" value="Genomic_DNA"/>
</dbReference>